<gene>
    <name evidence="2" type="ORF">CTOB1V02_LOCUS9743</name>
</gene>
<dbReference type="Pfam" id="PF12796">
    <property type="entry name" value="Ank_2"/>
    <property type="match status" value="2"/>
</dbReference>
<feature type="compositionally biased region" description="Polar residues" evidence="1">
    <location>
        <begin position="512"/>
        <end position="526"/>
    </location>
</feature>
<dbReference type="InterPro" id="IPR036770">
    <property type="entry name" value="Ankyrin_rpt-contain_sf"/>
</dbReference>
<protein>
    <submittedName>
        <fullName evidence="2">Uncharacterized protein</fullName>
    </submittedName>
</protein>
<dbReference type="OrthoDB" id="366390at2759"/>
<evidence type="ECO:0000256" key="1">
    <source>
        <dbReference type="SAM" id="MobiDB-lite"/>
    </source>
</evidence>
<feature type="region of interest" description="Disordered" evidence="1">
    <location>
        <begin position="455"/>
        <end position="548"/>
    </location>
</feature>
<dbReference type="SMART" id="SM00248">
    <property type="entry name" value="ANK"/>
    <property type="match status" value="9"/>
</dbReference>
<name>A0A7R8WHR4_9CRUS</name>
<reference evidence="2" key="1">
    <citation type="submission" date="2020-11" db="EMBL/GenBank/DDBJ databases">
        <authorList>
            <person name="Tran Van P."/>
        </authorList>
    </citation>
    <scope>NUCLEOTIDE SEQUENCE</scope>
</reference>
<dbReference type="PANTHER" id="PTHR47055:SF3">
    <property type="entry name" value="PHORBOL-ESTER_DAG-TYPE DOMAIN-CONTAINING PROTEIN"/>
    <property type="match status" value="1"/>
</dbReference>
<dbReference type="PANTHER" id="PTHR47055">
    <property type="entry name" value="DDE_TNP_1_7 DOMAIN-CONTAINING PROTEIN"/>
    <property type="match status" value="1"/>
</dbReference>
<dbReference type="AlphaFoldDB" id="A0A7R8WHR4"/>
<feature type="compositionally biased region" description="Acidic residues" evidence="1">
    <location>
        <begin position="460"/>
        <end position="472"/>
    </location>
</feature>
<dbReference type="Gene3D" id="1.25.40.20">
    <property type="entry name" value="Ankyrin repeat-containing domain"/>
    <property type="match status" value="2"/>
</dbReference>
<feature type="compositionally biased region" description="Basic and acidic residues" evidence="1">
    <location>
        <begin position="1"/>
        <end position="11"/>
    </location>
</feature>
<dbReference type="EMBL" id="OB664001">
    <property type="protein sequence ID" value="CAD7231900.1"/>
    <property type="molecule type" value="Genomic_DNA"/>
</dbReference>
<dbReference type="Pfam" id="PF00023">
    <property type="entry name" value="Ank"/>
    <property type="match status" value="1"/>
</dbReference>
<dbReference type="PROSITE" id="PS50088">
    <property type="entry name" value="ANK_REPEAT"/>
    <property type="match status" value="5"/>
</dbReference>
<accession>A0A7R8WHR4</accession>
<dbReference type="SUPFAM" id="SSF48403">
    <property type="entry name" value="Ankyrin repeat"/>
    <property type="match status" value="1"/>
</dbReference>
<sequence>MSSSDENRENQPQDLNKGSPSPCGSSDSNLQRALADAICHMNSIDELRVILASGARVNEPVALGLRPLHYACWQGFVEAAHFLLVRGAKVDALDDAGYSAMHLAAEHGRVDLIKLLLNYQAEVNFTRPGETCTDRPEEPLRLAIRNDHYEAARLLLEVGAYPNTRYFLGSDINFVSPTNVQFLSLLLSFGAFPNTRDRDGVTPLMKASRHSSGIQSVLLLLDHGANINARAFERQDCRSVLHFAVLSGNAETVDLLLKQGANVNFEADYNQPTPLHLAILKGNAVIVELLLRAGSDPNWSHCIVGSPLHILCSDGIQNRERILILLLQYGADPNAVTHSSSGVALRAPLAEYMMSNAVLDVRILSIFLRYGAKVVIRSEYRDPAGIIHALPALNEQPEAFEILTDAAEAFDAWSIQRASGLRADMRRLRTTNELISALEEADSDVDDVYAIVIDPPDVREETDEDSGDEETQDTSHLNRHQLQARAHFLRRRNGENFDDDDETEDEAPATPLTSPQAQPGPSSGQTLRRRGTCRRNQEPRTATASGASSDATIGFVKPVYEFRKKGNLPSKTLPMFPGANYSKYRDFSPRELMELFWSDDFLEDICEEVSSYCIFKGYQDINPSVSELRVFLAILLLSGYCPFPQRWMYWCKDYDMGNTAVQQAMRKNRFNQYMQFLHFADNGNLDKEDKYGKLRPLISHLQLKFMEHFQPTQHLSHDEALIEYFGRSSMKQHIIQKPIRFGYKVWSLNTPEGYLVSFEPYQGKSGQHDVELGKIFGKCASTVLSLMERLSDDIKDLPFHVTFDNLFTSFDLLVELKRRGWNGTGTMRSNRIPRTCPLKSPEVMKKEPRGSMSCVQVTGGDSEISLVRWMDNNIVTTASTVYGSEPIRPVSRYSQALKTRIDVPAPDSIRQYNSTMGGTDRMDQNVNTYRTNIRGKKWWFAVFTWLLDVSVTNAWCLGRKAGSTGTNDLLSFRRSIATFWLGHYGSPPSRPGPLPNPPAAQDLRFDGKNHLIQKAGGDTRRRCQGEHCSARTIYECCKCNIGL</sequence>
<feature type="compositionally biased region" description="Polar residues" evidence="1">
    <location>
        <begin position="12"/>
        <end position="28"/>
    </location>
</feature>
<feature type="compositionally biased region" description="Acidic residues" evidence="1">
    <location>
        <begin position="496"/>
        <end position="507"/>
    </location>
</feature>
<dbReference type="PROSITE" id="PS50297">
    <property type="entry name" value="ANK_REP_REGION"/>
    <property type="match status" value="5"/>
</dbReference>
<proteinExistence type="predicted"/>
<organism evidence="2">
    <name type="scientific">Cyprideis torosa</name>
    <dbReference type="NCBI Taxonomy" id="163714"/>
    <lineage>
        <taxon>Eukaryota</taxon>
        <taxon>Metazoa</taxon>
        <taxon>Ecdysozoa</taxon>
        <taxon>Arthropoda</taxon>
        <taxon>Crustacea</taxon>
        <taxon>Oligostraca</taxon>
        <taxon>Ostracoda</taxon>
        <taxon>Podocopa</taxon>
        <taxon>Podocopida</taxon>
        <taxon>Cytherocopina</taxon>
        <taxon>Cytheroidea</taxon>
        <taxon>Cytherideidae</taxon>
        <taxon>Cyprideis</taxon>
    </lineage>
</organism>
<dbReference type="PRINTS" id="PR01415">
    <property type="entry name" value="ANKYRIN"/>
</dbReference>
<dbReference type="InterPro" id="IPR002110">
    <property type="entry name" value="Ankyrin_rpt"/>
</dbReference>
<dbReference type="GO" id="GO:0043565">
    <property type="term" value="F:sequence-specific DNA binding"/>
    <property type="evidence" value="ECO:0007669"/>
    <property type="project" value="TreeGrafter"/>
</dbReference>
<dbReference type="Pfam" id="PF13843">
    <property type="entry name" value="DDE_Tnp_1_7"/>
    <property type="match status" value="1"/>
</dbReference>
<dbReference type="InterPro" id="IPR029526">
    <property type="entry name" value="PGBD"/>
</dbReference>
<feature type="region of interest" description="Disordered" evidence="1">
    <location>
        <begin position="1"/>
        <end position="28"/>
    </location>
</feature>
<evidence type="ECO:0000313" key="2">
    <source>
        <dbReference type="EMBL" id="CAD7231900.1"/>
    </source>
</evidence>
<dbReference type="InterPro" id="IPR052638">
    <property type="entry name" value="PiggyBac_TE-derived"/>
</dbReference>